<dbReference type="EMBL" id="ANPE02000097">
    <property type="protein sequence ID" value="EMY34873.1"/>
    <property type="molecule type" value="Genomic_DNA"/>
</dbReference>
<organism evidence="1 2">
    <name type="scientific">Arthrobacter crystallopoietes BAB-32</name>
    <dbReference type="NCBI Taxonomy" id="1246476"/>
    <lineage>
        <taxon>Bacteria</taxon>
        <taxon>Bacillati</taxon>
        <taxon>Actinomycetota</taxon>
        <taxon>Actinomycetes</taxon>
        <taxon>Micrococcales</taxon>
        <taxon>Micrococcaceae</taxon>
        <taxon>Crystallibacter</taxon>
    </lineage>
</organism>
<sequence>MNGWSDLQVGDCVRVRQQYPHMEQLAVIDEFTRDRGAVWVRLLDLNERRLILSDDGVEVLRLS</sequence>
<evidence type="ECO:0000313" key="2">
    <source>
        <dbReference type="Proteomes" id="UP000010729"/>
    </source>
</evidence>
<proteinExistence type="predicted"/>
<gene>
    <name evidence="1" type="ORF">D477_007344</name>
</gene>
<accession>N1V9D9</accession>
<dbReference type="Proteomes" id="UP000010729">
    <property type="component" value="Unassembled WGS sequence"/>
</dbReference>
<comment type="caution">
    <text evidence="1">The sequence shown here is derived from an EMBL/GenBank/DDBJ whole genome shotgun (WGS) entry which is preliminary data.</text>
</comment>
<evidence type="ECO:0000313" key="1">
    <source>
        <dbReference type="EMBL" id="EMY34873.1"/>
    </source>
</evidence>
<reference evidence="1 2" key="1">
    <citation type="journal article" date="2013" name="Genome Announc.">
        <title>Draft Genome Sequence of Arthrobacter crystallopoietes Strain BAB-32, Revealing Genes for Bioremediation.</title>
        <authorList>
            <person name="Joshi M.N."/>
            <person name="Pandit A.S."/>
            <person name="Sharma A."/>
            <person name="Pandya R.V."/>
            <person name="Desai S.M."/>
            <person name="Saxena A.K."/>
            <person name="Bagatharia S.B."/>
        </authorList>
    </citation>
    <scope>NUCLEOTIDE SEQUENCE [LARGE SCALE GENOMIC DNA]</scope>
    <source>
        <strain evidence="1 2">BAB-32</strain>
    </source>
</reference>
<protein>
    <submittedName>
        <fullName evidence="1">Uncharacterized protein</fullName>
    </submittedName>
</protein>
<keyword evidence="2" id="KW-1185">Reference proteome</keyword>
<dbReference type="AlphaFoldDB" id="N1V9D9"/>
<name>N1V9D9_9MICC</name>